<dbReference type="PANTHER" id="PTHR37423:SF2">
    <property type="entry name" value="MEMBRANE-BOUND LYTIC MUREIN TRANSGLYCOSYLASE C"/>
    <property type="match status" value="1"/>
</dbReference>
<reference evidence="6 7" key="1">
    <citation type="journal article" date="2023" name="ISME J.">
        <title>Cultivation and genomic characterization of novel and ubiquitous marine nitrite-oxidizing bacteria from the Nitrospirales.</title>
        <authorList>
            <person name="Mueller A.J."/>
            <person name="Daebeler A."/>
            <person name="Herbold C.W."/>
            <person name="Kirkegaard R.H."/>
            <person name="Daims H."/>
        </authorList>
    </citation>
    <scope>NUCLEOTIDE SEQUENCE [LARGE SCALE GENOMIC DNA]</scope>
    <source>
        <strain evidence="6 7">EB</strain>
    </source>
</reference>
<dbReference type="SUPFAM" id="SSF48452">
    <property type="entry name" value="TPR-like"/>
    <property type="match status" value="2"/>
</dbReference>
<protein>
    <submittedName>
        <fullName evidence="6">Transglycosylase SLT domain-containing protein</fullName>
    </submittedName>
</protein>
<feature type="domain" description="Transglycosylase SLT" evidence="5">
    <location>
        <begin position="606"/>
        <end position="716"/>
    </location>
</feature>
<dbReference type="InterPro" id="IPR008939">
    <property type="entry name" value="Lytic_TGlycosylase_superhlx_U"/>
</dbReference>
<dbReference type="SUPFAM" id="SSF53955">
    <property type="entry name" value="Lysozyme-like"/>
    <property type="match status" value="1"/>
</dbReference>
<name>A0ABU3KAB2_9BACT</name>
<keyword evidence="4" id="KW-1133">Transmembrane helix</keyword>
<dbReference type="Pfam" id="PF13181">
    <property type="entry name" value="TPR_8"/>
    <property type="match status" value="1"/>
</dbReference>
<keyword evidence="2" id="KW-0732">Signal</keyword>
<evidence type="ECO:0000256" key="2">
    <source>
        <dbReference type="ARBA" id="ARBA00022729"/>
    </source>
</evidence>
<dbReference type="SMART" id="SM00028">
    <property type="entry name" value="TPR"/>
    <property type="match status" value="6"/>
</dbReference>
<evidence type="ECO:0000256" key="3">
    <source>
        <dbReference type="PROSITE-ProRule" id="PRU00339"/>
    </source>
</evidence>
<evidence type="ECO:0000313" key="7">
    <source>
        <dbReference type="Proteomes" id="UP001250932"/>
    </source>
</evidence>
<feature type="repeat" description="TPR" evidence="3">
    <location>
        <begin position="402"/>
        <end position="435"/>
    </location>
</feature>
<evidence type="ECO:0000256" key="1">
    <source>
        <dbReference type="ARBA" id="ARBA00007734"/>
    </source>
</evidence>
<keyword evidence="7" id="KW-1185">Reference proteome</keyword>
<feature type="repeat" description="TPR" evidence="3">
    <location>
        <begin position="163"/>
        <end position="196"/>
    </location>
</feature>
<dbReference type="Gene3D" id="1.10.530.10">
    <property type="match status" value="1"/>
</dbReference>
<dbReference type="Pfam" id="PF01464">
    <property type="entry name" value="SLT"/>
    <property type="match status" value="1"/>
</dbReference>
<dbReference type="Gene3D" id="1.25.40.10">
    <property type="entry name" value="Tetratricopeptide repeat domain"/>
    <property type="match status" value="3"/>
</dbReference>
<comment type="caution">
    <text evidence="6">The sequence shown here is derived from an EMBL/GenBank/DDBJ whole genome shotgun (WGS) entry which is preliminary data.</text>
</comment>
<dbReference type="SUPFAM" id="SSF48435">
    <property type="entry name" value="Bacterial muramidases"/>
    <property type="match status" value="1"/>
</dbReference>
<dbReference type="CDD" id="cd13401">
    <property type="entry name" value="Slt70-like"/>
    <property type="match status" value="1"/>
</dbReference>
<sequence length="756" mass="85738">MFEEHLKEMTHILSSIRLPIFAAAIGGILLIVLLSGAQPLPEPPVPEMGCPSAEECFNNAILLVDRTPQDFAVHRTNFQQVQRQYPQSVWGKRAGLRLGYLLLEVNPQEAIPYLREAERNFPLLQDYIRVWMAQALRETDSSQEAAATFESVLEKDPESLLKTSVFYGGGLAWQKAGHCHHAVPHLQRALSLGPDSDDAPQALQAIADCGRKLENSTLVIDSLRELWVRYPLSPEAKTIQELLEKNDGLEGSWEPSLGDYFQRAETYYGQAQFELAIGDLKRFLKGRPARPGREKGQWKLAMAHVRLKQYPKASQLFAKLSEGQSSYRGQATEWLARVYLRQGKGGELIALSQLPLSGLKSNERSQIQWMCGIWYEDQGDIERAVQAYQRAADLAGSSRTRFEAWWRQGWLLYQHGQFQPALQVFERILQNSNDQRWAAKAQYWAGRTLANLGLNDQAQEYYRRVSQEWPMTYYGQLAQSRLASLPITSVVGESSLDPGPEVSENTRQLLEKDRHFQKAQELALLGLMSEAASELLHVGKSYQSREDALYEIAIQLEKVRAYDQSLLIARRHFNVSVEQRRFSRSSGIWSVAYPGGYLPTIQRFADSRVDPYLIAGIIREESLYNTQALSPVGAIGLMQLMPTTAERVARKVGFSSFKREDLFSGEINIQLGVQYVSQLLGEYEGKNIPVIAAYNAGPNAVKRWLDKNGHREADEFVELISYKETRRYVKRVLTSYHVYRDLYSTRCSGSSLDKVC</sequence>
<dbReference type="EMBL" id="JAQOUE010000001">
    <property type="protein sequence ID" value="MDT7043324.1"/>
    <property type="molecule type" value="Genomic_DNA"/>
</dbReference>
<dbReference type="InterPro" id="IPR023346">
    <property type="entry name" value="Lysozyme-like_dom_sf"/>
</dbReference>
<dbReference type="InterPro" id="IPR008258">
    <property type="entry name" value="Transglycosylase_SLT_dom_1"/>
</dbReference>
<dbReference type="PROSITE" id="PS50005">
    <property type="entry name" value="TPR"/>
    <property type="match status" value="2"/>
</dbReference>
<evidence type="ECO:0000256" key="4">
    <source>
        <dbReference type="SAM" id="Phobius"/>
    </source>
</evidence>
<organism evidence="6 7">
    <name type="scientific">Candidatus Nitronereus thalassa</name>
    <dbReference type="NCBI Taxonomy" id="3020898"/>
    <lineage>
        <taxon>Bacteria</taxon>
        <taxon>Pseudomonadati</taxon>
        <taxon>Nitrospirota</taxon>
        <taxon>Nitrospiria</taxon>
        <taxon>Nitrospirales</taxon>
        <taxon>Nitrospiraceae</taxon>
        <taxon>Candidatus Nitronereus</taxon>
    </lineage>
</organism>
<evidence type="ECO:0000259" key="5">
    <source>
        <dbReference type="Pfam" id="PF01464"/>
    </source>
</evidence>
<evidence type="ECO:0000313" key="6">
    <source>
        <dbReference type="EMBL" id="MDT7043324.1"/>
    </source>
</evidence>
<accession>A0ABU3KAB2</accession>
<dbReference type="InterPro" id="IPR019734">
    <property type="entry name" value="TPR_rpt"/>
</dbReference>
<gene>
    <name evidence="6" type="ORF">PPG34_13270</name>
</gene>
<keyword evidence="3" id="KW-0802">TPR repeat</keyword>
<dbReference type="Pfam" id="PF13432">
    <property type="entry name" value="TPR_16"/>
    <property type="match status" value="2"/>
</dbReference>
<dbReference type="InterPro" id="IPR011990">
    <property type="entry name" value="TPR-like_helical_dom_sf"/>
</dbReference>
<keyword evidence="4" id="KW-0472">Membrane</keyword>
<feature type="transmembrane region" description="Helical" evidence="4">
    <location>
        <begin position="12"/>
        <end position="34"/>
    </location>
</feature>
<dbReference type="PANTHER" id="PTHR37423">
    <property type="entry name" value="SOLUBLE LYTIC MUREIN TRANSGLYCOSYLASE-RELATED"/>
    <property type="match status" value="1"/>
</dbReference>
<proteinExistence type="inferred from homology"/>
<comment type="similarity">
    <text evidence="1">Belongs to the transglycosylase Slt family.</text>
</comment>
<dbReference type="RefSeq" id="WP_313833892.1">
    <property type="nucleotide sequence ID" value="NZ_JAQOUE010000001.1"/>
</dbReference>
<dbReference type="Proteomes" id="UP001250932">
    <property type="component" value="Unassembled WGS sequence"/>
</dbReference>
<keyword evidence="4" id="KW-0812">Transmembrane</keyword>